<name>A0A6H5IB91_9HYME</name>
<feature type="non-terminal residue" evidence="2">
    <location>
        <position position="372"/>
    </location>
</feature>
<reference evidence="2 3" key="1">
    <citation type="submission" date="2020-02" db="EMBL/GenBank/DDBJ databases">
        <authorList>
            <person name="Ferguson B K."/>
        </authorList>
    </citation>
    <scope>NUCLEOTIDE SEQUENCE [LARGE SCALE GENOMIC DNA]</scope>
</reference>
<feature type="region of interest" description="Disordered" evidence="1">
    <location>
        <begin position="282"/>
        <end position="305"/>
    </location>
</feature>
<gene>
    <name evidence="2" type="ORF">TBRA_LOCUS5952</name>
</gene>
<dbReference type="Proteomes" id="UP000479190">
    <property type="component" value="Unassembled WGS sequence"/>
</dbReference>
<dbReference type="EMBL" id="CADCXV010000731">
    <property type="protein sequence ID" value="CAB0034054.1"/>
    <property type="molecule type" value="Genomic_DNA"/>
</dbReference>
<protein>
    <submittedName>
        <fullName evidence="2">Uncharacterized protein</fullName>
    </submittedName>
</protein>
<feature type="region of interest" description="Disordered" evidence="1">
    <location>
        <begin position="346"/>
        <end position="372"/>
    </location>
</feature>
<sequence length="372" mass="41591">MTMTTTIKYSFNYKTTGASRRTLLSIELARLECFFVDLIKEKISGFVSSTVVSFTKGHAHMSHDHSKRALHCMKRFSQAMQVHNGRPKNGSADSEQYLGGTSRHSNKIFVTRKSRTLRVDAQGSAGPASLLAKAATLRNAKKNQKVSPCKRRTPLISKMKVSCTRSLHSIVLLKPAALGNSSFNRVMVVIALCCWSCKGGHGATAAMFSELCRETLRKAAVYYNSGRTSASSSPPSSPPPSPQRNSRIVARDSRRRMLESFRLSPREWLSPQENHGAVYEIREKRQAHPTNVSSRRTTSGLESRDGRRLPYVASVDLSTYSSSNYKEQPYKKFYYQCHRRGRSASPEMLRNCYFEDRSPGSSPEPDDSSGDE</sequence>
<keyword evidence="3" id="KW-1185">Reference proteome</keyword>
<evidence type="ECO:0000313" key="2">
    <source>
        <dbReference type="EMBL" id="CAB0034054.1"/>
    </source>
</evidence>
<dbReference type="AlphaFoldDB" id="A0A6H5IB91"/>
<organism evidence="2 3">
    <name type="scientific">Trichogramma brassicae</name>
    <dbReference type="NCBI Taxonomy" id="86971"/>
    <lineage>
        <taxon>Eukaryota</taxon>
        <taxon>Metazoa</taxon>
        <taxon>Ecdysozoa</taxon>
        <taxon>Arthropoda</taxon>
        <taxon>Hexapoda</taxon>
        <taxon>Insecta</taxon>
        <taxon>Pterygota</taxon>
        <taxon>Neoptera</taxon>
        <taxon>Endopterygota</taxon>
        <taxon>Hymenoptera</taxon>
        <taxon>Apocrita</taxon>
        <taxon>Proctotrupomorpha</taxon>
        <taxon>Chalcidoidea</taxon>
        <taxon>Trichogrammatidae</taxon>
        <taxon>Trichogramma</taxon>
    </lineage>
</organism>
<accession>A0A6H5IB91</accession>
<dbReference type="OrthoDB" id="7616004at2759"/>
<evidence type="ECO:0000256" key="1">
    <source>
        <dbReference type="SAM" id="MobiDB-lite"/>
    </source>
</evidence>
<evidence type="ECO:0000313" key="3">
    <source>
        <dbReference type="Proteomes" id="UP000479190"/>
    </source>
</evidence>
<proteinExistence type="predicted"/>
<feature type="region of interest" description="Disordered" evidence="1">
    <location>
        <begin position="226"/>
        <end position="251"/>
    </location>
</feature>
<feature type="compositionally biased region" description="Polar residues" evidence="1">
    <location>
        <begin position="288"/>
        <end position="301"/>
    </location>
</feature>